<name>A0A2I7N4T2_9NEIS</name>
<dbReference type="PIRSF" id="PIRSF000446">
    <property type="entry name" value="Mct"/>
    <property type="match status" value="1"/>
</dbReference>
<evidence type="ECO:0000313" key="9">
    <source>
        <dbReference type="EMBL" id="AUR51473.1"/>
    </source>
</evidence>
<dbReference type="Gene3D" id="3.40.366.10">
    <property type="entry name" value="Malonyl-Coenzyme A Acyl Carrier Protein, domain 2"/>
    <property type="match status" value="1"/>
</dbReference>
<dbReference type="InterPro" id="IPR016035">
    <property type="entry name" value="Acyl_Trfase/lysoPLipase"/>
</dbReference>
<evidence type="ECO:0000256" key="4">
    <source>
        <dbReference type="ARBA" id="ARBA00023315"/>
    </source>
</evidence>
<organism evidence="9 10">
    <name type="scientific">Aquella oligotrophica</name>
    <dbReference type="NCBI Taxonomy" id="2067065"/>
    <lineage>
        <taxon>Bacteria</taxon>
        <taxon>Pseudomonadati</taxon>
        <taxon>Pseudomonadota</taxon>
        <taxon>Betaproteobacteria</taxon>
        <taxon>Neisseriales</taxon>
        <taxon>Neisseriaceae</taxon>
        <taxon>Aquella</taxon>
    </lineage>
</organism>
<dbReference type="InterPro" id="IPR050858">
    <property type="entry name" value="Mal-CoA-ACP_Trans/PKS_FabD"/>
</dbReference>
<dbReference type="Gene3D" id="3.30.70.250">
    <property type="entry name" value="Malonyl-CoA ACP transacylase, ACP-binding"/>
    <property type="match status" value="1"/>
</dbReference>
<dbReference type="PANTHER" id="PTHR42681">
    <property type="entry name" value="MALONYL-COA-ACYL CARRIER PROTEIN TRANSACYLASE, MITOCHONDRIAL"/>
    <property type="match status" value="1"/>
</dbReference>
<dbReference type="PANTHER" id="PTHR42681:SF1">
    <property type="entry name" value="MALONYL-COA-ACYL CARRIER PROTEIN TRANSACYLASE, MITOCHONDRIAL"/>
    <property type="match status" value="1"/>
</dbReference>
<dbReference type="Proteomes" id="UP000236655">
    <property type="component" value="Chromosome"/>
</dbReference>
<sequence>MAKFAFVFPGQGSQALKMMDGLLEYSVVKDAFKEAKEILGLDFLAMLQEESPENINQTINTQPLLLAASYATYLAWLESSNGKHPDFVAGHSLGEYSALVASGVLSFSDALKLVRKRAEYMQDAVKPGEGAMAAVLGLDDQQVIEACNEVMSSGAGVVQGVNFNSQGQVVIAGSKNAVEKASEVLKAKGARKVMPLPVSVPSHCDLMKPAAEKLALEFEQVRFNQPKIPVVQNVDASIADNVSTIKANLLKQLYSPVLWTKSVQTLAVNEVSLIVECGPGKVLSGLNKRIHESAQLFNLNNRESIENLVAALA</sequence>
<evidence type="ECO:0000256" key="5">
    <source>
        <dbReference type="ARBA" id="ARBA00048462"/>
    </source>
</evidence>
<dbReference type="SUPFAM" id="SSF55048">
    <property type="entry name" value="Probable ACP-binding domain of malonyl-CoA ACP transacylase"/>
    <property type="match status" value="1"/>
</dbReference>
<dbReference type="InterPro" id="IPR024925">
    <property type="entry name" value="Malonyl_CoA-ACP_transAc"/>
</dbReference>
<evidence type="ECO:0000256" key="6">
    <source>
        <dbReference type="PIRNR" id="PIRNR000446"/>
    </source>
</evidence>
<evidence type="ECO:0000259" key="8">
    <source>
        <dbReference type="SMART" id="SM00827"/>
    </source>
</evidence>
<reference evidence="10" key="1">
    <citation type="submission" date="2017-11" db="EMBL/GenBank/DDBJ databases">
        <authorList>
            <person name="Chan K.G."/>
            <person name="Lee L.S."/>
        </authorList>
    </citation>
    <scope>NUCLEOTIDE SEQUENCE [LARGE SCALE GENOMIC DNA]</scope>
    <source>
        <strain evidence="10">DSM 100970</strain>
    </source>
</reference>
<dbReference type="FunFam" id="3.30.70.250:FF:000001">
    <property type="entry name" value="Malonyl CoA-acyl carrier protein transacylase"/>
    <property type="match status" value="1"/>
</dbReference>
<evidence type="ECO:0000256" key="1">
    <source>
        <dbReference type="ARBA" id="ARBA00013258"/>
    </source>
</evidence>
<dbReference type="InterPro" id="IPR016036">
    <property type="entry name" value="Malonyl_transacylase_ACP-bd"/>
</dbReference>
<dbReference type="EC" id="2.3.1.39" evidence="1 6"/>
<dbReference type="InterPro" id="IPR001227">
    <property type="entry name" value="Ac_transferase_dom_sf"/>
</dbReference>
<dbReference type="GO" id="GO:0006633">
    <property type="term" value="P:fatty acid biosynthetic process"/>
    <property type="evidence" value="ECO:0007669"/>
    <property type="project" value="TreeGrafter"/>
</dbReference>
<dbReference type="RefSeq" id="WP_102950772.1">
    <property type="nucleotide sequence ID" value="NZ_CP024847.1"/>
</dbReference>
<feature type="active site" evidence="7">
    <location>
        <position position="203"/>
    </location>
</feature>
<dbReference type="EMBL" id="CP024847">
    <property type="protein sequence ID" value="AUR51473.1"/>
    <property type="molecule type" value="Genomic_DNA"/>
</dbReference>
<proteinExistence type="inferred from homology"/>
<evidence type="ECO:0000313" key="10">
    <source>
        <dbReference type="Proteomes" id="UP000236655"/>
    </source>
</evidence>
<dbReference type="SUPFAM" id="SSF52151">
    <property type="entry name" value="FabD/lysophospholipase-like"/>
    <property type="match status" value="1"/>
</dbReference>
<evidence type="ECO:0000256" key="3">
    <source>
        <dbReference type="ARBA" id="ARBA00022679"/>
    </source>
</evidence>
<keyword evidence="3 6" id="KW-0808">Transferase</keyword>
<dbReference type="Pfam" id="PF00698">
    <property type="entry name" value="Acyl_transf_1"/>
    <property type="match status" value="1"/>
</dbReference>
<comment type="similarity">
    <text evidence="6">Belongs to the fabD family.</text>
</comment>
<comment type="catalytic activity">
    <reaction evidence="5 6">
        <text>holo-[ACP] + malonyl-CoA = malonyl-[ACP] + CoA</text>
        <dbReference type="Rhea" id="RHEA:41792"/>
        <dbReference type="Rhea" id="RHEA-COMP:9623"/>
        <dbReference type="Rhea" id="RHEA-COMP:9685"/>
        <dbReference type="ChEBI" id="CHEBI:57287"/>
        <dbReference type="ChEBI" id="CHEBI:57384"/>
        <dbReference type="ChEBI" id="CHEBI:64479"/>
        <dbReference type="ChEBI" id="CHEBI:78449"/>
        <dbReference type="EC" id="2.3.1.39"/>
    </reaction>
</comment>
<dbReference type="AlphaFoldDB" id="A0A2I7N4T2"/>
<dbReference type="KEGG" id="nba:CUN60_03935"/>
<feature type="active site" evidence="7">
    <location>
        <position position="92"/>
    </location>
</feature>
<dbReference type="GO" id="GO:0004314">
    <property type="term" value="F:[acyl-carrier-protein] S-malonyltransferase activity"/>
    <property type="evidence" value="ECO:0007669"/>
    <property type="project" value="UniProtKB-EC"/>
</dbReference>
<accession>A0A2I7N4T2</accession>
<evidence type="ECO:0000256" key="2">
    <source>
        <dbReference type="ARBA" id="ARBA00018953"/>
    </source>
</evidence>
<dbReference type="SMART" id="SM00827">
    <property type="entry name" value="PKS_AT"/>
    <property type="match status" value="1"/>
</dbReference>
<keyword evidence="10" id="KW-1185">Reference proteome</keyword>
<dbReference type="GO" id="GO:0005829">
    <property type="term" value="C:cytosol"/>
    <property type="evidence" value="ECO:0007669"/>
    <property type="project" value="TreeGrafter"/>
</dbReference>
<evidence type="ECO:0000256" key="7">
    <source>
        <dbReference type="PIRSR" id="PIRSR000446-1"/>
    </source>
</evidence>
<protein>
    <recommendedName>
        <fullName evidence="2 6">Malonyl CoA-acyl carrier protein transacylase</fullName>
        <ecNumber evidence="1 6">2.3.1.39</ecNumber>
    </recommendedName>
</protein>
<feature type="domain" description="Malonyl-CoA:ACP transacylase (MAT)" evidence="8">
    <location>
        <begin position="7"/>
        <end position="304"/>
    </location>
</feature>
<keyword evidence="4 6" id="KW-0012">Acyltransferase</keyword>
<dbReference type="InterPro" id="IPR004410">
    <property type="entry name" value="Malonyl_CoA-ACP_transAc_FabD"/>
</dbReference>
<gene>
    <name evidence="9" type="primary">fabD</name>
    <name evidence="9" type="ORF">CUN60_03935</name>
</gene>
<dbReference type="InterPro" id="IPR014043">
    <property type="entry name" value="Acyl_transferase_dom"/>
</dbReference>
<dbReference type="OrthoDB" id="9808564at2"/>
<dbReference type="NCBIfam" id="TIGR00128">
    <property type="entry name" value="fabD"/>
    <property type="match status" value="1"/>
</dbReference>